<dbReference type="STRING" id="713585.THITH_15690"/>
<evidence type="ECO:0000256" key="1">
    <source>
        <dbReference type="SAM" id="MobiDB-lite"/>
    </source>
</evidence>
<accession>W0DSQ2</accession>
<evidence type="ECO:0000259" key="2">
    <source>
        <dbReference type="Pfam" id="PF13511"/>
    </source>
</evidence>
<dbReference type="OrthoDB" id="7064973at2"/>
<dbReference type="Pfam" id="PF13511">
    <property type="entry name" value="DUF4124"/>
    <property type="match status" value="1"/>
</dbReference>
<feature type="region of interest" description="Disordered" evidence="1">
    <location>
        <begin position="69"/>
        <end position="88"/>
    </location>
</feature>
<dbReference type="AlphaFoldDB" id="W0DSQ2"/>
<feature type="domain" description="DUF4124" evidence="2">
    <location>
        <begin position="16"/>
        <end position="53"/>
    </location>
</feature>
<dbReference type="Proteomes" id="UP000005289">
    <property type="component" value="Chromosome"/>
</dbReference>
<dbReference type="RefSeq" id="WP_025367621.1">
    <property type="nucleotide sequence ID" value="NZ_CP007029.1"/>
</dbReference>
<gene>
    <name evidence="3" type="ORF">THITH_15690</name>
</gene>
<evidence type="ECO:0000313" key="3">
    <source>
        <dbReference type="EMBL" id="AHF00288.1"/>
    </source>
</evidence>
<dbReference type="HOGENOM" id="CLU_094869_0_0_6"/>
<dbReference type="InterPro" id="IPR025392">
    <property type="entry name" value="DUF4124"/>
</dbReference>
<evidence type="ECO:0000313" key="4">
    <source>
        <dbReference type="Proteomes" id="UP000005289"/>
    </source>
</evidence>
<proteinExistence type="predicted"/>
<protein>
    <recommendedName>
        <fullName evidence="2">DUF4124 domain-containing protein</fullName>
    </recommendedName>
</protein>
<name>W0DSQ2_9GAMM</name>
<sequence length="221" mass="25920">MDIAQTIRKAWLLVPWLLVPSLVDAQIYRWVDDAGVVHFTTTPPPETAHRERRVLDRHGIERDVLPAPMTPEERERQEVERERERIEMQRREQEQARRIEEGRALNARVRQLHHAFASVDEIIEQRDRRLALVANTLALSANQEATLQRERDRIAAQLDDPRASPENRERYRRELADLDRRIAQEQAFQQRQRAAMDDIRAQAAADIQDYERLVLPVPVGP</sequence>
<organism evidence="3 4">
    <name type="scientific">Thioalkalivibrio paradoxus ARh 1</name>
    <dbReference type="NCBI Taxonomy" id="713585"/>
    <lineage>
        <taxon>Bacteria</taxon>
        <taxon>Pseudomonadati</taxon>
        <taxon>Pseudomonadota</taxon>
        <taxon>Gammaproteobacteria</taxon>
        <taxon>Chromatiales</taxon>
        <taxon>Ectothiorhodospiraceae</taxon>
        <taxon>Thioalkalivibrio</taxon>
    </lineage>
</organism>
<keyword evidence="4" id="KW-1185">Reference proteome</keyword>
<reference evidence="3 4" key="1">
    <citation type="submission" date="2013-12" db="EMBL/GenBank/DDBJ databases">
        <authorList>
            <consortium name="DOE Joint Genome Institute"/>
            <person name="Muyzer G."/>
            <person name="Huntemann M."/>
            <person name="Han J."/>
            <person name="Chen A."/>
            <person name="Kyrpides N."/>
            <person name="Mavromatis K."/>
            <person name="Markowitz V."/>
            <person name="Palaniappan K."/>
            <person name="Ivanova N."/>
            <person name="Schaumberg A."/>
            <person name="Pati A."/>
            <person name="Liolios K."/>
            <person name="Nordberg H.P."/>
            <person name="Cantor M.N."/>
            <person name="Hua S.X."/>
            <person name="Woyke T."/>
        </authorList>
    </citation>
    <scope>NUCLEOTIDE SEQUENCE [LARGE SCALE GENOMIC DNA]</scope>
    <source>
        <strain evidence="3 4">ARh 1</strain>
    </source>
</reference>
<feature type="compositionally biased region" description="Basic and acidic residues" evidence="1">
    <location>
        <begin position="71"/>
        <end position="88"/>
    </location>
</feature>
<dbReference type="KEGG" id="tti:THITH_15690"/>
<dbReference type="EMBL" id="CP007029">
    <property type="protein sequence ID" value="AHF00288.1"/>
    <property type="molecule type" value="Genomic_DNA"/>
</dbReference>